<protein>
    <submittedName>
        <fullName evidence="1">Uncharacterized protein</fullName>
    </submittedName>
</protein>
<sequence length="85" mass="9830">MWAKAIYRHKVGPGIHQLPYVNLEIYNMETYLNVAHINLDDTLTRGRWVILGITHWNFFLSTLEVDLVKLVFPMGTDQLLCEGVS</sequence>
<dbReference type="Proteomes" id="UP000037035">
    <property type="component" value="Unassembled WGS sequence"/>
</dbReference>
<gene>
    <name evidence="1" type="ORF">VP01_877g3</name>
</gene>
<keyword evidence="2" id="KW-1185">Reference proteome</keyword>
<evidence type="ECO:0000313" key="1">
    <source>
        <dbReference type="EMBL" id="KNZ44834.1"/>
    </source>
</evidence>
<comment type="caution">
    <text evidence="1">The sequence shown here is derived from an EMBL/GenBank/DDBJ whole genome shotgun (WGS) entry which is preliminary data.</text>
</comment>
<organism evidence="1 2">
    <name type="scientific">Puccinia sorghi</name>
    <dbReference type="NCBI Taxonomy" id="27349"/>
    <lineage>
        <taxon>Eukaryota</taxon>
        <taxon>Fungi</taxon>
        <taxon>Dikarya</taxon>
        <taxon>Basidiomycota</taxon>
        <taxon>Pucciniomycotina</taxon>
        <taxon>Pucciniomycetes</taxon>
        <taxon>Pucciniales</taxon>
        <taxon>Pucciniaceae</taxon>
        <taxon>Puccinia</taxon>
    </lineage>
</organism>
<dbReference type="EMBL" id="LAVV01014359">
    <property type="protein sequence ID" value="KNZ44834.1"/>
    <property type="molecule type" value="Genomic_DNA"/>
</dbReference>
<dbReference type="OrthoDB" id="2500879at2759"/>
<accession>A0A0L6U8I0</accession>
<reference evidence="1 2" key="1">
    <citation type="submission" date="2015-08" db="EMBL/GenBank/DDBJ databases">
        <title>Next Generation Sequencing and Analysis of the Genome of Puccinia sorghi L Schw, the Causal Agent of Maize Common Rust.</title>
        <authorList>
            <person name="Rochi L."/>
            <person name="Burguener G."/>
            <person name="Darino M."/>
            <person name="Turjanski A."/>
            <person name="Kreff E."/>
            <person name="Dieguez M.J."/>
            <person name="Sacco F."/>
        </authorList>
    </citation>
    <scope>NUCLEOTIDE SEQUENCE [LARGE SCALE GENOMIC DNA]</scope>
    <source>
        <strain evidence="1 2">RO10H11247</strain>
    </source>
</reference>
<dbReference type="AlphaFoldDB" id="A0A0L6U8I0"/>
<proteinExistence type="predicted"/>
<dbReference type="VEuPathDB" id="FungiDB:VP01_877g3"/>
<name>A0A0L6U8I0_9BASI</name>
<evidence type="ECO:0000313" key="2">
    <source>
        <dbReference type="Proteomes" id="UP000037035"/>
    </source>
</evidence>